<evidence type="ECO:0000313" key="3">
    <source>
        <dbReference type="EMBL" id="RQG92534.1"/>
    </source>
</evidence>
<dbReference type="CDD" id="cd00293">
    <property type="entry name" value="USP-like"/>
    <property type="match status" value="1"/>
</dbReference>
<proteinExistence type="inferred from homology"/>
<comment type="caution">
    <text evidence="3">The sequence shown here is derived from an EMBL/GenBank/DDBJ whole genome shotgun (WGS) entry which is preliminary data.</text>
</comment>
<dbReference type="Gene3D" id="3.40.50.620">
    <property type="entry name" value="HUPs"/>
    <property type="match status" value="1"/>
</dbReference>
<gene>
    <name evidence="3" type="ORF">EA473_16080</name>
</gene>
<reference evidence="3 4" key="1">
    <citation type="submission" date="2018-10" db="EMBL/GenBank/DDBJ databases">
        <title>Natrarchaeobius chitinivorans gen. nov., sp. nov., and Natrarchaeobius haloalkaliphilus sp. nov., alkaliphilic, chitin-utilizing haloarchaea from hypersaline alkaline lakes.</title>
        <authorList>
            <person name="Sorokin D.Y."/>
            <person name="Elcheninov A.G."/>
            <person name="Kostrikina N.A."/>
            <person name="Bale N.J."/>
            <person name="Sinninghe Damste J.S."/>
            <person name="Khijniak T.V."/>
            <person name="Kublanov I.V."/>
            <person name="Toshchakov S.V."/>
        </authorList>
    </citation>
    <scope>NUCLEOTIDE SEQUENCE [LARGE SCALE GENOMIC DNA]</scope>
    <source>
        <strain evidence="3 4">AArcht4T</strain>
    </source>
</reference>
<dbReference type="OrthoDB" id="105697at2157"/>
<feature type="domain" description="UspA" evidence="2">
    <location>
        <begin position="1"/>
        <end position="139"/>
    </location>
</feature>
<sequence length="145" mass="15427">MYDSILVATDGSDAATDAVDHAVELAGQFDVPLSGVAVLESRTDYDNAIVDPEETRRRQREQAERALSDLETRAEAVDVPVETTIRTGVPHEEILAAAEERDASAVVVGSRGRSSFTGALLGSTVDAIVRLANRPVLVVGDEAPR</sequence>
<dbReference type="PIRSF" id="PIRSF006276">
    <property type="entry name" value="UspA"/>
    <property type="match status" value="1"/>
</dbReference>
<dbReference type="InterPro" id="IPR006016">
    <property type="entry name" value="UspA"/>
</dbReference>
<dbReference type="SUPFAM" id="SSF52402">
    <property type="entry name" value="Adenine nucleotide alpha hydrolases-like"/>
    <property type="match status" value="1"/>
</dbReference>
<accession>A0A3N6LXL5</accession>
<organism evidence="3 4">
    <name type="scientific">Natrarchaeobius chitinivorans</name>
    <dbReference type="NCBI Taxonomy" id="1679083"/>
    <lineage>
        <taxon>Archaea</taxon>
        <taxon>Methanobacteriati</taxon>
        <taxon>Methanobacteriota</taxon>
        <taxon>Stenosarchaea group</taxon>
        <taxon>Halobacteria</taxon>
        <taxon>Halobacteriales</taxon>
        <taxon>Natrialbaceae</taxon>
        <taxon>Natrarchaeobius</taxon>
    </lineage>
</organism>
<dbReference type="Proteomes" id="UP000282323">
    <property type="component" value="Unassembled WGS sequence"/>
</dbReference>
<dbReference type="AlphaFoldDB" id="A0A3N6LXL5"/>
<dbReference type="InterPro" id="IPR006015">
    <property type="entry name" value="Universal_stress_UspA"/>
</dbReference>
<protein>
    <submittedName>
        <fullName evidence="3">Universal stress protein</fullName>
    </submittedName>
</protein>
<evidence type="ECO:0000259" key="2">
    <source>
        <dbReference type="Pfam" id="PF00582"/>
    </source>
</evidence>
<dbReference type="PANTHER" id="PTHR46268">
    <property type="entry name" value="STRESS RESPONSE PROTEIN NHAX"/>
    <property type="match status" value="1"/>
</dbReference>
<evidence type="ECO:0000256" key="1">
    <source>
        <dbReference type="ARBA" id="ARBA00008791"/>
    </source>
</evidence>
<dbReference type="EMBL" id="REGA01000015">
    <property type="protein sequence ID" value="RQG92534.1"/>
    <property type="molecule type" value="Genomic_DNA"/>
</dbReference>
<name>A0A3N6LXL5_NATCH</name>
<keyword evidence="4" id="KW-1185">Reference proteome</keyword>
<dbReference type="Pfam" id="PF00582">
    <property type="entry name" value="Usp"/>
    <property type="match status" value="1"/>
</dbReference>
<comment type="similarity">
    <text evidence="1">Belongs to the universal stress protein A family.</text>
</comment>
<dbReference type="PRINTS" id="PR01438">
    <property type="entry name" value="UNVRSLSTRESS"/>
</dbReference>
<dbReference type="RefSeq" id="WP_124196621.1">
    <property type="nucleotide sequence ID" value="NZ_REGA01000015.1"/>
</dbReference>
<evidence type="ECO:0000313" key="4">
    <source>
        <dbReference type="Proteomes" id="UP000282323"/>
    </source>
</evidence>
<dbReference type="InterPro" id="IPR014729">
    <property type="entry name" value="Rossmann-like_a/b/a_fold"/>
</dbReference>
<dbReference type="PANTHER" id="PTHR46268:SF6">
    <property type="entry name" value="UNIVERSAL STRESS PROTEIN UP12"/>
    <property type="match status" value="1"/>
</dbReference>